<keyword evidence="2" id="KW-0812">Transmembrane</keyword>
<accession>A0A7S4UZD7</accession>
<dbReference type="GO" id="GO:0005230">
    <property type="term" value="F:extracellular ligand-gated monoatomic ion channel activity"/>
    <property type="evidence" value="ECO:0007669"/>
    <property type="project" value="InterPro"/>
</dbReference>
<protein>
    <recommendedName>
        <fullName evidence="4">Neurotransmitter-gated ion-channel ligand-binding domain-containing protein</fullName>
    </recommendedName>
</protein>
<organism evidence="3">
    <name type="scientific">Alexandrium monilatum</name>
    <dbReference type="NCBI Taxonomy" id="311494"/>
    <lineage>
        <taxon>Eukaryota</taxon>
        <taxon>Sar</taxon>
        <taxon>Alveolata</taxon>
        <taxon>Dinophyceae</taxon>
        <taxon>Gonyaulacales</taxon>
        <taxon>Pyrocystaceae</taxon>
        <taxon>Alexandrium</taxon>
    </lineage>
</organism>
<evidence type="ECO:0000313" key="3">
    <source>
        <dbReference type="EMBL" id="CAE4567606.1"/>
    </source>
</evidence>
<dbReference type="InterPro" id="IPR036734">
    <property type="entry name" value="Neur_chan_lig-bd_sf"/>
</dbReference>
<dbReference type="Gene3D" id="1.20.58.390">
    <property type="entry name" value="Neurotransmitter-gated ion-channel transmembrane domain"/>
    <property type="match status" value="1"/>
</dbReference>
<dbReference type="AlphaFoldDB" id="A0A7S4UZD7"/>
<gene>
    <name evidence="3" type="ORF">AMON00008_LOCUS7225</name>
</gene>
<evidence type="ECO:0000256" key="1">
    <source>
        <dbReference type="ARBA" id="ARBA00004141"/>
    </source>
</evidence>
<feature type="transmembrane region" description="Helical" evidence="2">
    <location>
        <begin position="301"/>
        <end position="320"/>
    </location>
</feature>
<dbReference type="InterPro" id="IPR038050">
    <property type="entry name" value="Neuro_actylchol_rec"/>
</dbReference>
<dbReference type="EMBL" id="HBNR01011224">
    <property type="protein sequence ID" value="CAE4567606.1"/>
    <property type="molecule type" value="Transcribed_RNA"/>
</dbReference>
<reference evidence="3" key="1">
    <citation type="submission" date="2021-01" db="EMBL/GenBank/DDBJ databases">
        <authorList>
            <person name="Corre E."/>
            <person name="Pelletier E."/>
            <person name="Niang G."/>
            <person name="Scheremetjew M."/>
            <person name="Finn R."/>
            <person name="Kale V."/>
            <person name="Holt S."/>
            <person name="Cochrane G."/>
            <person name="Meng A."/>
            <person name="Brown T."/>
            <person name="Cohen L."/>
        </authorList>
    </citation>
    <scope>NUCLEOTIDE SEQUENCE</scope>
    <source>
        <strain evidence="3">CCMP3105</strain>
    </source>
</reference>
<dbReference type="InterPro" id="IPR036719">
    <property type="entry name" value="Neuro-gated_channel_TM_sf"/>
</dbReference>
<dbReference type="SUPFAM" id="SSF90112">
    <property type="entry name" value="Neurotransmitter-gated ion-channel transmembrane pore"/>
    <property type="match status" value="1"/>
</dbReference>
<evidence type="ECO:0000256" key="2">
    <source>
        <dbReference type="SAM" id="Phobius"/>
    </source>
</evidence>
<evidence type="ECO:0008006" key="4">
    <source>
        <dbReference type="Google" id="ProtNLM"/>
    </source>
</evidence>
<dbReference type="Gene3D" id="2.70.170.10">
    <property type="entry name" value="Neurotransmitter-gated ion-channel ligand-binding domain"/>
    <property type="match status" value="1"/>
</dbReference>
<keyword evidence="2" id="KW-1133">Transmembrane helix</keyword>
<sequence>MEDPGHRFNPNQLTKNVWDAPEDDEAYLRKVKVVMEVYLLSIDPKNGIFEASVRCNMMVRFPKSEDEAVRDLRPSVRIPSCEIEEKEARIFEDSKLSTAASTLWRGILSFRLKGLESFEVQDFPFDRQIIDMNLLDFRWMEGRIAMEIADFQVRTYSKLAAWDAYFAMVEAKNKKSRPDGPESAGRFNVKLKLERKAEYYITNIFLVTCGILVASLLPLGMDVNDIGDRLAVYAGGVLTLVSFKYSVAEQLPSVPYSTLADMFLLGQIATLVLTMVEALVCHKLAESDVVEMDTINNVEDGVLIFFVALWMSILFYVAFVRKHFRLKWRQVLSKQETNVPEKSGK</sequence>
<name>A0A7S4UZD7_9DINO</name>
<comment type="subcellular location">
    <subcellularLocation>
        <location evidence="1">Membrane</location>
        <topology evidence="1">Multi-pass membrane protein</topology>
    </subcellularLocation>
</comment>
<proteinExistence type="predicted"/>
<dbReference type="GO" id="GO:0016020">
    <property type="term" value="C:membrane"/>
    <property type="evidence" value="ECO:0007669"/>
    <property type="project" value="UniProtKB-SubCell"/>
</dbReference>
<keyword evidence="2" id="KW-0472">Membrane</keyword>
<feature type="transmembrane region" description="Helical" evidence="2">
    <location>
        <begin position="199"/>
        <end position="218"/>
    </location>
</feature>